<name>A0AB39S9G0_9ACTN</name>
<feature type="region of interest" description="Disordered" evidence="1">
    <location>
        <begin position="135"/>
        <end position="180"/>
    </location>
</feature>
<organism evidence="2">
    <name type="scientific">Streptomyces sp. R35</name>
    <dbReference type="NCBI Taxonomy" id="3238630"/>
    <lineage>
        <taxon>Bacteria</taxon>
        <taxon>Bacillati</taxon>
        <taxon>Actinomycetota</taxon>
        <taxon>Actinomycetes</taxon>
        <taxon>Kitasatosporales</taxon>
        <taxon>Streptomycetaceae</taxon>
        <taxon>Streptomyces</taxon>
    </lineage>
</organism>
<protein>
    <recommendedName>
        <fullName evidence="3">XRE family transcriptional regulator</fullName>
    </recommendedName>
</protein>
<dbReference type="RefSeq" id="WP_369258919.1">
    <property type="nucleotide sequence ID" value="NZ_CP163440.1"/>
</dbReference>
<accession>A0AB39S9G0</accession>
<proteinExistence type="predicted"/>
<sequence>MADTSGSHELMSLSAKLMALFRLRRDPDGFIPSAHDVAKATSKSRPGKPVVSHGQVNSLLNGSSCNPRSSTVTALSLALDAPAAFLLPGTEWDDLTALTVYRQRPEAREVLRLMQDLEVQDIVEIKSMLRKMRREAGLSEDVPALPPPPPGVDQPREGRPRRRLSLNEAAERAAADLEGR</sequence>
<dbReference type="EMBL" id="CP163440">
    <property type="protein sequence ID" value="XDQ62360.1"/>
    <property type="molecule type" value="Genomic_DNA"/>
</dbReference>
<dbReference type="InterPro" id="IPR010982">
    <property type="entry name" value="Lambda_DNA-bd_dom_sf"/>
</dbReference>
<dbReference type="GO" id="GO:0003677">
    <property type="term" value="F:DNA binding"/>
    <property type="evidence" value="ECO:0007669"/>
    <property type="project" value="InterPro"/>
</dbReference>
<reference evidence="2" key="1">
    <citation type="submission" date="2024-07" db="EMBL/GenBank/DDBJ databases">
        <authorList>
            <person name="Yu S.T."/>
        </authorList>
    </citation>
    <scope>NUCLEOTIDE SEQUENCE</scope>
    <source>
        <strain evidence="2">R35</strain>
    </source>
</reference>
<evidence type="ECO:0008006" key="3">
    <source>
        <dbReference type="Google" id="ProtNLM"/>
    </source>
</evidence>
<evidence type="ECO:0000313" key="2">
    <source>
        <dbReference type="EMBL" id="XDQ62360.1"/>
    </source>
</evidence>
<dbReference type="Gene3D" id="1.10.260.40">
    <property type="entry name" value="lambda repressor-like DNA-binding domains"/>
    <property type="match status" value="1"/>
</dbReference>
<gene>
    <name evidence="2" type="ORF">AB5J50_16900</name>
</gene>
<evidence type="ECO:0000256" key="1">
    <source>
        <dbReference type="SAM" id="MobiDB-lite"/>
    </source>
</evidence>
<feature type="compositionally biased region" description="Basic and acidic residues" evidence="1">
    <location>
        <begin position="169"/>
        <end position="180"/>
    </location>
</feature>
<dbReference type="AlphaFoldDB" id="A0AB39S9G0"/>